<name>I3X2D5_SINF2</name>
<accession>I3X2D5</accession>
<protein>
    <recommendedName>
        <fullName evidence="4">VanZ-like domain-containing protein</fullName>
    </recommendedName>
</protein>
<keyword evidence="1" id="KW-1133">Transmembrane helix</keyword>
<reference evidence="2 3" key="1">
    <citation type="journal article" date="2012" name="J. Bacteriol.">
        <title>Complete genome sequence of the broad-host-range strain Sinorhizobium fredii USDA257.</title>
        <authorList>
            <person name="Schuldes J."/>
            <person name="Rodriguez Orbegoso M."/>
            <person name="Schmeisser C."/>
            <person name="Krishnan H.B."/>
            <person name="Daniel R."/>
            <person name="Streit W.R."/>
        </authorList>
    </citation>
    <scope>NUCLEOTIDE SEQUENCE [LARGE SCALE GENOMIC DNA]</scope>
    <source>
        <strain evidence="2 3">USDA 257</strain>
    </source>
</reference>
<keyword evidence="1" id="KW-0812">Transmembrane</keyword>
<dbReference type="EMBL" id="CP003563">
    <property type="protein sequence ID" value="AFL50041.1"/>
    <property type="molecule type" value="Genomic_DNA"/>
</dbReference>
<organism evidence="2 3">
    <name type="scientific">Sinorhizobium fredii (strain USDA 257)</name>
    <dbReference type="NCBI Taxonomy" id="1185652"/>
    <lineage>
        <taxon>Bacteria</taxon>
        <taxon>Pseudomonadati</taxon>
        <taxon>Pseudomonadota</taxon>
        <taxon>Alphaproteobacteria</taxon>
        <taxon>Hyphomicrobiales</taxon>
        <taxon>Rhizobiaceae</taxon>
        <taxon>Sinorhizobium/Ensifer group</taxon>
        <taxon>Sinorhizobium</taxon>
    </lineage>
</organism>
<proteinExistence type="predicted"/>
<dbReference type="Proteomes" id="UP000006180">
    <property type="component" value="Chromosome"/>
</dbReference>
<feature type="transmembrane region" description="Helical" evidence="1">
    <location>
        <begin position="54"/>
        <end position="71"/>
    </location>
</feature>
<evidence type="ECO:0000313" key="2">
    <source>
        <dbReference type="EMBL" id="AFL50041.1"/>
    </source>
</evidence>
<gene>
    <name evidence="2" type="ORF">USDA257_c14510</name>
</gene>
<evidence type="ECO:0008006" key="4">
    <source>
        <dbReference type="Google" id="ProtNLM"/>
    </source>
</evidence>
<evidence type="ECO:0000313" key="3">
    <source>
        <dbReference type="Proteomes" id="UP000006180"/>
    </source>
</evidence>
<dbReference type="PATRIC" id="fig|1185652.3.peg.1509"/>
<evidence type="ECO:0000256" key="1">
    <source>
        <dbReference type="SAM" id="Phobius"/>
    </source>
</evidence>
<dbReference type="KEGG" id="sfd:USDA257_c14510"/>
<feature type="transmembrane region" description="Helical" evidence="1">
    <location>
        <begin position="78"/>
        <end position="96"/>
    </location>
</feature>
<feature type="transmembrane region" description="Helical" evidence="1">
    <location>
        <begin position="108"/>
        <end position="125"/>
    </location>
</feature>
<dbReference type="eggNOG" id="ENOG50339FW">
    <property type="taxonomic scope" value="Bacteria"/>
</dbReference>
<keyword evidence="1" id="KW-0472">Membrane</keyword>
<dbReference type="STRING" id="1185652.USDA257_c14510"/>
<dbReference type="HOGENOM" id="CLU_130407_0_1_5"/>
<sequence length="149" mass="16444">MSRAQCGEMAVSNRQRVMDIRRAATVLAWLLLALVAYSTLSPIGMRPRIGTWVHVERFGAYGLIGFLFVTAYPRRLPIVLGMVLGAAVGFELLQMLSADRHARMEDVAVKMAGAACGVGAALFAARHWRHLRGWQNKPKLKPSQVERSA</sequence>
<dbReference type="AlphaFoldDB" id="I3X2D5"/>